<name>A0A6G1E7I2_9ORYZ</name>
<gene>
    <name evidence="1" type="ORF">E2562_035635</name>
</gene>
<accession>A0A6G1E7I2</accession>
<dbReference type="EMBL" id="SPHZ02000005">
    <property type="protein sequence ID" value="KAF0920526.1"/>
    <property type="molecule type" value="Genomic_DNA"/>
</dbReference>
<proteinExistence type="predicted"/>
<reference evidence="1 2" key="1">
    <citation type="submission" date="2019-11" db="EMBL/GenBank/DDBJ databases">
        <title>Whole genome sequence of Oryza granulata.</title>
        <authorList>
            <person name="Li W."/>
        </authorList>
    </citation>
    <scope>NUCLEOTIDE SEQUENCE [LARGE SCALE GENOMIC DNA]</scope>
    <source>
        <strain evidence="2">cv. Menghai</strain>
        <tissue evidence="1">Leaf</tissue>
    </source>
</reference>
<dbReference type="Gene3D" id="3.40.50.720">
    <property type="entry name" value="NAD(P)-binding Rossmann-like Domain"/>
    <property type="match status" value="1"/>
</dbReference>
<comment type="caution">
    <text evidence="1">The sequence shown here is derived from an EMBL/GenBank/DDBJ whole genome shotgun (WGS) entry which is preliminary data.</text>
</comment>
<protein>
    <submittedName>
        <fullName evidence="1">Uncharacterized protein</fullName>
    </submittedName>
</protein>
<dbReference type="OrthoDB" id="690913at2759"/>
<dbReference type="AlphaFoldDB" id="A0A6G1E7I2"/>
<dbReference type="Proteomes" id="UP000479710">
    <property type="component" value="Unassembled WGS sequence"/>
</dbReference>
<organism evidence="1 2">
    <name type="scientific">Oryza meyeriana var. granulata</name>
    <dbReference type="NCBI Taxonomy" id="110450"/>
    <lineage>
        <taxon>Eukaryota</taxon>
        <taxon>Viridiplantae</taxon>
        <taxon>Streptophyta</taxon>
        <taxon>Embryophyta</taxon>
        <taxon>Tracheophyta</taxon>
        <taxon>Spermatophyta</taxon>
        <taxon>Magnoliopsida</taxon>
        <taxon>Liliopsida</taxon>
        <taxon>Poales</taxon>
        <taxon>Poaceae</taxon>
        <taxon>BOP clade</taxon>
        <taxon>Oryzoideae</taxon>
        <taxon>Oryzeae</taxon>
        <taxon>Oryzinae</taxon>
        <taxon>Oryza</taxon>
        <taxon>Oryza meyeriana</taxon>
    </lineage>
</organism>
<keyword evidence="2" id="KW-1185">Reference proteome</keyword>
<sequence>MLKELFPQYPITARCADDKPMVKPYKFSVQRLEALGMHFTPLRESLYKTVTSLQDKGHLPVISHRSAL</sequence>
<evidence type="ECO:0000313" key="2">
    <source>
        <dbReference type="Proteomes" id="UP000479710"/>
    </source>
</evidence>
<evidence type="ECO:0000313" key="1">
    <source>
        <dbReference type="EMBL" id="KAF0920526.1"/>
    </source>
</evidence>